<reference evidence="1 2" key="1">
    <citation type="submission" date="2015-07" db="EMBL/GenBank/DDBJ databases">
        <title>Comparative genomics of the Sigatoka disease complex on banana suggests a link between parallel evolutionary changes in Pseudocercospora fijiensis and Pseudocercospora eumusae and increased virulence on the banana host.</title>
        <authorList>
            <person name="Chang T.-C."/>
            <person name="Salvucci A."/>
            <person name="Crous P.W."/>
            <person name="Stergiopoulos I."/>
        </authorList>
    </citation>
    <scope>NUCLEOTIDE SEQUENCE [LARGE SCALE GENOMIC DNA]</scope>
    <source>
        <strain evidence="1 2">CBS 116634</strain>
    </source>
</reference>
<proteinExistence type="predicted"/>
<gene>
    <name evidence="1" type="ORF">AC579_6880</name>
</gene>
<dbReference type="Proteomes" id="UP000073492">
    <property type="component" value="Unassembled WGS sequence"/>
</dbReference>
<accession>A0A139HLE9</accession>
<comment type="caution">
    <text evidence="1">The sequence shown here is derived from an EMBL/GenBank/DDBJ whole genome shotgun (WGS) entry which is preliminary data.</text>
</comment>
<dbReference type="OrthoDB" id="10382402at2759"/>
<keyword evidence="2" id="KW-1185">Reference proteome</keyword>
<sequence>MESPLSAPDSPPSIQFSNLAFDEVDIELETTPFGGHILHLAILIDGMGHHVDPTDWPPYDE</sequence>
<dbReference type="AlphaFoldDB" id="A0A139HLE9"/>
<dbReference type="EMBL" id="LFZO01000611">
    <property type="protein sequence ID" value="KXT03179.1"/>
    <property type="molecule type" value="Genomic_DNA"/>
</dbReference>
<name>A0A139HLE9_9PEZI</name>
<organism evidence="1 2">
    <name type="scientific">Pseudocercospora musae</name>
    <dbReference type="NCBI Taxonomy" id="113226"/>
    <lineage>
        <taxon>Eukaryota</taxon>
        <taxon>Fungi</taxon>
        <taxon>Dikarya</taxon>
        <taxon>Ascomycota</taxon>
        <taxon>Pezizomycotina</taxon>
        <taxon>Dothideomycetes</taxon>
        <taxon>Dothideomycetidae</taxon>
        <taxon>Mycosphaerellales</taxon>
        <taxon>Mycosphaerellaceae</taxon>
        <taxon>Pseudocercospora</taxon>
    </lineage>
</organism>
<evidence type="ECO:0000313" key="2">
    <source>
        <dbReference type="Proteomes" id="UP000073492"/>
    </source>
</evidence>
<protein>
    <submittedName>
        <fullName evidence="1">Uncharacterized protein</fullName>
    </submittedName>
</protein>
<evidence type="ECO:0000313" key="1">
    <source>
        <dbReference type="EMBL" id="KXT03179.1"/>
    </source>
</evidence>